<keyword evidence="8" id="KW-1185">Reference proteome</keyword>
<protein>
    <submittedName>
        <fullName evidence="7">MFS transporter</fullName>
    </submittedName>
</protein>
<reference evidence="7 8" key="1">
    <citation type="submission" date="2017-12" db="EMBL/GenBank/DDBJ databases">
        <authorList>
            <person name="Hurst M.R.H."/>
        </authorList>
    </citation>
    <scope>NUCLEOTIDE SEQUENCE [LARGE SCALE GENOMIC DNA]</scope>
    <source>
        <strain evidence="7 8">SY-3-19</strain>
    </source>
</reference>
<comment type="caution">
    <text evidence="7">The sequence shown here is derived from an EMBL/GenBank/DDBJ whole genome shotgun (WGS) entry which is preliminary data.</text>
</comment>
<feature type="transmembrane region" description="Helical" evidence="5">
    <location>
        <begin position="151"/>
        <end position="175"/>
    </location>
</feature>
<dbReference type="Pfam" id="PF07690">
    <property type="entry name" value="MFS_1"/>
    <property type="match status" value="1"/>
</dbReference>
<comment type="subcellular location">
    <subcellularLocation>
        <location evidence="1">Membrane</location>
        <topology evidence="1">Multi-pass membrane protein</topology>
    </subcellularLocation>
</comment>
<gene>
    <name evidence="7" type="ORF">CW354_18660</name>
</gene>
<name>A0A2S7K2E8_9PROT</name>
<proteinExistence type="predicted"/>
<dbReference type="InterPro" id="IPR011701">
    <property type="entry name" value="MFS"/>
</dbReference>
<feature type="domain" description="Major facilitator superfamily (MFS) profile" evidence="6">
    <location>
        <begin position="27"/>
        <end position="419"/>
    </location>
</feature>
<feature type="transmembrane region" description="Helical" evidence="5">
    <location>
        <begin position="274"/>
        <end position="295"/>
    </location>
</feature>
<dbReference type="OrthoDB" id="9784658at2"/>
<dbReference type="InterPro" id="IPR036259">
    <property type="entry name" value="MFS_trans_sf"/>
</dbReference>
<feature type="transmembrane region" description="Helical" evidence="5">
    <location>
        <begin position="399"/>
        <end position="420"/>
    </location>
</feature>
<organism evidence="7 8">
    <name type="scientific">Hyphococcus luteus</name>
    <dbReference type="NCBI Taxonomy" id="2058213"/>
    <lineage>
        <taxon>Bacteria</taxon>
        <taxon>Pseudomonadati</taxon>
        <taxon>Pseudomonadota</taxon>
        <taxon>Alphaproteobacteria</taxon>
        <taxon>Parvularculales</taxon>
        <taxon>Parvularculaceae</taxon>
        <taxon>Hyphococcus</taxon>
    </lineage>
</organism>
<dbReference type="SUPFAM" id="SSF103473">
    <property type="entry name" value="MFS general substrate transporter"/>
    <property type="match status" value="1"/>
</dbReference>
<feature type="transmembrane region" description="Helical" evidence="5">
    <location>
        <begin position="93"/>
        <end position="112"/>
    </location>
</feature>
<dbReference type="Proteomes" id="UP000239504">
    <property type="component" value="Unassembled WGS sequence"/>
</dbReference>
<evidence type="ECO:0000259" key="6">
    <source>
        <dbReference type="PROSITE" id="PS50850"/>
    </source>
</evidence>
<dbReference type="AlphaFoldDB" id="A0A2S7K2E8"/>
<evidence type="ECO:0000313" key="8">
    <source>
        <dbReference type="Proteomes" id="UP000239504"/>
    </source>
</evidence>
<dbReference type="PANTHER" id="PTHR23508">
    <property type="entry name" value="CARBOXYLIC ACID TRANSPORTER PROTEIN HOMOLOG"/>
    <property type="match status" value="1"/>
</dbReference>
<feature type="transmembrane region" description="Helical" evidence="5">
    <location>
        <begin position="375"/>
        <end position="393"/>
    </location>
</feature>
<keyword evidence="4 5" id="KW-0472">Membrane</keyword>
<dbReference type="Gene3D" id="1.20.1250.20">
    <property type="entry name" value="MFS general substrate transporter like domains"/>
    <property type="match status" value="2"/>
</dbReference>
<keyword evidence="2 5" id="KW-0812">Transmembrane</keyword>
<dbReference type="InterPro" id="IPR005829">
    <property type="entry name" value="Sugar_transporter_CS"/>
</dbReference>
<dbReference type="PROSITE" id="PS50850">
    <property type="entry name" value="MFS"/>
    <property type="match status" value="1"/>
</dbReference>
<feature type="transmembrane region" description="Helical" evidence="5">
    <location>
        <begin position="181"/>
        <end position="200"/>
    </location>
</feature>
<accession>A0A2S7K2E8</accession>
<evidence type="ECO:0000313" key="7">
    <source>
        <dbReference type="EMBL" id="PQA86618.1"/>
    </source>
</evidence>
<keyword evidence="3 5" id="KW-1133">Transmembrane helix</keyword>
<evidence type="ECO:0000256" key="4">
    <source>
        <dbReference type="ARBA" id="ARBA00023136"/>
    </source>
</evidence>
<sequence length="431" mass="46410">MTDSVEEPARGGPFAWYQAANKKVRRVFWTCSVAWTLDAMDALVYQYLIPIVIAAFGISLAQAAAIASASYFASAVGGWMGGWLADKFGRVRILQITILWFSLFSFLSGFAQTYEQLLVLRVLQGLGFGAEWAVGAVLLGEIVARKDRGKAIGSVQSGVAVGSGLAALLAGPFVAMFPLELGWRVVFWVGLLPAILIFFVRRGDDDSEVFKKNKAQREAEKRSVTPLEIFRLKYLRVTALAALLAVGAQGAGYSVSSYLTTFLQNERGISASTAGIFVLLNSVGAFFGLITNAYFSDRFGRRMAFRLFGLGFIIATSIYLCAPLGSSAYLLIPAGIVQSFCQFGLYGSFGPYFTELFPTEIRASGQAFAYNFGRAVSGIFIQGVAIFAAGLALNVSMTVMGSIGVLCALVATVLLPETVGRDLNELDEKRA</sequence>
<feature type="transmembrane region" description="Helical" evidence="5">
    <location>
        <begin position="331"/>
        <end position="354"/>
    </location>
</feature>
<dbReference type="PANTHER" id="PTHR23508:SF10">
    <property type="entry name" value="CARBOXYLIC ACID TRANSPORTER PROTEIN HOMOLOG"/>
    <property type="match status" value="1"/>
</dbReference>
<dbReference type="GO" id="GO:0005886">
    <property type="term" value="C:plasma membrane"/>
    <property type="evidence" value="ECO:0007669"/>
    <property type="project" value="TreeGrafter"/>
</dbReference>
<evidence type="ECO:0000256" key="2">
    <source>
        <dbReference type="ARBA" id="ARBA00022692"/>
    </source>
</evidence>
<dbReference type="PROSITE" id="PS00217">
    <property type="entry name" value="SUGAR_TRANSPORT_2"/>
    <property type="match status" value="1"/>
</dbReference>
<evidence type="ECO:0000256" key="5">
    <source>
        <dbReference type="SAM" id="Phobius"/>
    </source>
</evidence>
<evidence type="ECO:0000256" key="3">
    <source>
        <dbReference type="ARBA" id="ARBA00022989"/>
    </source>
</evidence>
<dbReference type="GO" id="GO:0046943">
    <property type="term" value="F:carboxylic acid transmembrane transporter activity"/>
    <property type="evidence" value="ECO:0007669"/>
    <property type="project" value="TreeGrafter"/>
</dbReference>
<evidence type="ECO:0000256" key="1">
    <source>
        <dbReference type="ARBA" id="ARBA00004141"/>
    </source>
</evidence>
<feature type="transmembrane region" description="Helical" evidence="5">
    <location>
        <begin position="47"/>
        <end position="72"/>
    </location>
</feature>
<dbReference type="EMBL" id="PJCH01000015">
    <property type="protein sequence ID" value="PQA86618.1"/>
    <property type="molecule type" value="Genomic_DNA"/>
</dbReference>
<dbReference type="InterPro" id="IPR020846">
    <property type="entry name" value="MFS_dom"/>
</dbReference>
<feature type="transmembrane region" description="Helical" evidence="5">
    <location>
        <begin position="307"/>
        <end position="325"/>
    </location>
</feature>
<feature type="transmembrane region" description="Helical" evidence="5">
    <location>
        <begin position="234"/>
        <end position="254"/>
    </location>
</feature>
<feature type="transmembrane region" description="Helical" evidence="5">
    <location>
        <begin position="118"/>
        <end position="139"/>
    </location>
</feature>